<dbReference type="GO" id="GO:0004252">
    <property type="term" value="F:serine-type endopeptidase activity"/>
    <property type="evidence" value="ECO:0007669"/>
    <property type="project" value="TreeGrafter"/>
</dbReference>
<feature type="transmembrane region" description="Helical" evidence="5">
    <location>
        <begin position="88"/>
        <end position="109"/>
    </location>
</feature>
<evidence type="ECO:0000313" key="8">
    <source>
        <dbReference type="Proteomes" id="UP000193944"/>
    </source>
</evidence>
<evidence type="ECO:0000256" key="5">
    <source>
        <dbReference type="SAM" id="Phobius"/>
    </source>
</evidence>
<dbReference type="GO" id="GO:0016020">
    <property type="term" value="C:membrane"/>
    <property type="evidence" value="ECO:0007669"/>
    <property type="project" value="UniProtKB-SubCell"/>
</dbReference>
<protein>
    <recommendedName>
        <fullName evidence="6">UBA domain-containing protein</fullName>
    </recommendedName>
</protein>
<comment type="caution">
    <text evidence="7">The sequence shown here is derived from an EMBL/GenBank/DDBJ whole genome shotgun (WGS) entry which is preliminary data.</text>
</comment>
<dbReference type="STRING" id="1754192.A0A1Y1XGF5"/>
<dbReference type="EMBL" id="MCFG01000052">
    <property type="protein sequence ID" value="ORX84454.1"/>
    <property type="molecule type" value="Genomic_DNA"/>
</dbReference>
<evidence type="ECO:0000256" key="2">
    <source>
        <dbReference type="ARBA" id="ARBA00022692"/>
    </source>
</evidence>
<proteinExistence type="predicted"/>
<accession>A0A1Y1XGF5</accession>
<evidence type="ECO:0000256" key="1">
    <source>
        <dbReference type="ARBA" id="ARBA00004141"/>
    </source>
</evidence>
<feature type="domain" description="UBA" evidence="6">
    <location>
        <begin position="241"/>
        <end position="282"/>
    </location>
</feature>
<dbReference type="SMART" id="SM00165">
    <property type="entry name" value="UBA"/>
    <property type="match status" value="1"/>
</dbReference>
<feature type="transmembrane region" description="Helical" evidence="5">
    <location>
        <begin position="59"/>
        <end position="76"/>
    </location>
</feature>
<keyword evidence="4 5" id="KW-0472">Membrane</keyword>
<keyword evidence="2 5" id="KW-0812">Transmembrane</keyword>
<dbReference type="PROSITE" id="PS50030">
    <property type="entry name" value="UBA"/>
    <property type="match status" value="1"/>
</dbReference>
<reference evidence="7 8" key="1">
    <citation type="submission" date="2016-08" db="EMBL/GenBank/DDBJ databases">
        <title>A Parts List for Fungal Cellulosomes Revealed by Comparative Genomics.</title>
        <authorList>
            <consortium name="DOE Joint Genome Institute"/>
            <person name="Haitjema C.H."/>
            <person name="Gilmore S.P."/>
            <person name="Henske J.K."/>
            <person name="Solomon K.V."/>
            <person name="De Groot R."/>
            <person name="Kuo A."/>
            <person name="Mondo S.J."/>
            <person name="Salamov A.A."/>
            <person name="Labutti K."/>
            <person name="Zhao Z."/>
            <person name="Chiniquy J."/>
            <person name="Barry K."/>
            <person name="Brewer H.M."/>
            <person name="Purvine S.O."/>
            <person name="Wright A.T."/>
            <person name="Boxma B."/>
            <person name="Van Alen T."/>
            <person name="Hackstein J.H."/>
            <person name="Baker S.E."/>
            <person name="Grigoriev I.V."/>
            <person name="O'Malley M.A."/>
        </authorList>
    </citation>
    <scope>NUCLEOTIDE SEQUENCE [LARGE SCALE GENOMIC DNA]</scope>
    <source>
        <strain evidence="7 8">S4</strain>
    </source>
</reference>
<keyword evidence="8" id="KW-1185">Reference proteome</keyword>
<reference evidence="7 8" key="2">
    <citation type="submission" date="2016-08" db="EMBL/GenBank/DDBJ databases">
        <title>Pervasive Adenine N6-methylation of Active Genes in Fungi.</title>
        <authorList>
            <consortium name="DOE Joint Genome Institute"/>
            <person name="Mondo S.J."/>
            <person name="Dannebaum R.O."/>
            <person name="Kuo R.C."/>
            <person name="Labutti K."/>
            <person name="Haridas S."/>
            <person name="Kuo A."/>
            <person name="Salamov A."/>
            <person name="Ahrendt S.R."/>
            <person name="Lipzen A."/>
            <person name="Sullivan W."/>
            <person name="Andreopoulos W.B."/>
            <person name="Clum A."/>
            <person name="Lindquist E."/>
            <person name="Daum C."/>
            <person name="Ramamoorthy G.K."/>
            <person name="Gryganskyi A."/>
            <person name="Culley D."/>
            <person name="Magnuson J.K."/>
            <person name="James T.Y."/>
            <person name="O'Malley M.A."/>
            <person name="Stajich J.E."/>
            <person name="Spatafora J.W."/>
            <person name="Visel A."/>
            <person name="Grigoriev I.V."/>
        </authorList>
    </citation>
    <scope>NUCLEOTIDE SEQUENCE [LARGE SCALE GENOMIC DNA]</scope>
    <source>
        <strain evidence="7 8">S4</strain>
    </source>
</reference>
<dbReference type="AlphaFoldDB" id="A0A1Y1XGF5"/>
<dbReference type="Gene3D" id="1.10.8.10">
    <property type="entry name" value="DNA helicase RuvA subunit, C-terminal domain"/>
    <property type="match status" value="1"/>
</dbReference>
<dbReference type="PANTHER" id="PTHR43066">
    <property type="entry name" value="RHOMBOID-RELATED PROTEIN"/>
    <property type="match status" value="1"/>
</dbReference>
<dbReference type="InterPro" id="IPR035952">
    <property type="entry name" value="Rhomboid-like_sf"/>
</dbReference>
<evidence type="ECO:0000256" key="3">
    <source>
        <dbReference type="ARBA" id="ARBA00022989"/>
    </source>
</evidence>
<dbReference type="SUPFAM" id="SSF144091">
    <property type="entry name" value="Rhomboid-like"/>
    <property type="match status" value="1"/>
</dbReference>
<dbReference type="Pfam" id="PF00627">
    <property type="entry name" value="UBA"/>
    <property type="match status" value="1"/>
</dbReference>
<gene>
    <name evidence="7" type="ORF">BCR32DRAFT_266325</name>
</gene>
<dbReference type="SUPFAM" id="SSF46934">
    <property type="entry name" value="UBA-like"/>
    <property type="match status" value="1"/>
</dbReference>
<comment type="subcellular location">
    <subcellularLocation>
        <location evidence="1">Membrane</location>
        <topology evidence="1">Multi-pass membrane protein</topology>
    </subcellularLocation>
</comment>
<dbReference type="Proteomes" id="UP000193944">
    <property type="component" value="Unassembled WGS sequence"/>
</dbReference>
<dbReference type="InterPro" id="IPR015940">
    <property type="entry name" value="UBA"/>
</dbReference>
<dbReference type="PANTHER" id="PTHR43066:SF21">
    <property type="entry name" value="UBIQUITIN-ASSOCIATED DOMAIN-CONTAINING PROTEIN 2"/>
    <property type="match status" value="1"/>
</dbReference>
<dbReference type="OrthoDB" id="272778at2759"/>
<organism evidence="7 8">
    <name type="scientific">Anaeromyces robustus</name>
    <dbReference type="NCBI Taxonomy" id="1754192"/>
    <lineage>
        <taxon>Eukaryota</taxon>
        <taxon>Fungi</taxon>
        <taxon>Fungi incertae sedis</taxon>
        <taxon>Chytridiomycota</taxon>
        <taxon>Chytridiomycota incertae sedis</taxon>
        <taxon>Neocallimastigomycetes</taxon>
        <taxon>Neocallimastigales</taxon>
        <taxon>Neocallimastigaceae</taxon>
        <taxon>Anaeromyces</taxon>
    </lineage>
</organism>
<feature type="transmembrane region" description="Helical" evidence="5">
    <location>
        <begin position="172"/>
        <end position="193"/>
    </location>
</feature>
<evidence type="ECO:0000313" key="7">
    <source>
        <dbReference type="EMBL" id="ORX84454.1"/>
    </source>
</evidence>
<evidence type="ECO:0000259" key="6">
    <source>
        <dbReference type="PROSITE" id="PS50030"/>
    </source>
</evidence>
<evidence type="ECO:0000256" key="4">
    <source>
        <dbReference type="ARBA" id="ARBA00023136"/>
    </source>
</evidence>
<sequence>MLASGFKGFTNASVTKLSMIAFSAHTFFSSIMDTRNTHHLQYANIERGQYHKIITKNTVFSNSGSLLFGLLLMYQFRILERQRGSSKYICYIVTVSALSSTLETIYIIVTNALNIKTIIPSGPYALLASTLYLYYKTVPVSFTINTLGITFSDKFFVYLLAIQFYLSESKSTLPSFIIGVVSGILYHANVLGMKNWRFPKFIRNFVKKYVSPFVDTKKPRSLSIPTQNTNVPYRTQTTQTTPSEELIKLLKDMGFQDEERIKQALIQSNNNPTRATEILINS</sequence>
<dbReference type="InterPro" id="IPR009060">
    <property type="entry name" value="UBA-like_sf"/>
</dbReference>
<keyword evidence="3 5" id="KW-1133">Transmembrane helix</keyword>
<name>A0A1Y1XGF5_9FUNG</name>